<sequence length="187" mass="21344">MLLQALSKSSRSRYLSRLLLAMMLGLAVSSSNAQSQDYPQLTRLDKLKAAYIFNFTKFISWPDLDTRTPRETVVVCLAEQDPLLEFLQALVANRTVGERQLRVEVKPIAVNNRCDLAYLSDAQQPILDVLKEVLIVSSNTSIFQNVATFSFYEEGKRLRFEIDMQRLQALELEISSELLKLARIKKT</sequence>
<evidence type="ECO:0000313" key="3">
    <source>
        <dbReference type="Proteomes" id="UP001333710"/>
    </source>
</evidence>
<accession>A0AA48HZF2</accession>
<feature type="signal peptide" evidence="1">
    <location>
        <begin position="1"/>
        <end position="33"/>
    </location>
</feature>
<evidence type="ECO:0008006" key="4">
    <source>
        <dbReference type="Google" id="ProtNLM"/>
    </source>
</evidence>
<protein>
    <recommendedName>
        <fullName evidence="4">Transmembrane protein</fullName>
    </recommendedName>
</protein>
<keyword evidence="3" id="KW-1185">Reference proteome</keyword>
<name>A0AA48HZF2_9ALTE</name>
<proteinExistence type="predicted"/>
<dbReference type="InterPro" id="IPR025293">
    <property type="entry name" value="YfiR/HmsC-like"/>
</dbReference>
<feature type="chain" id="PRO_5041378688" description="Transmembrane protein" evidence="1">
    <location>
        <begin position="34"/>
        <end position="187"/>
    </location>
</feature>
<evidence type="ECO:0000313" key="2">
    <source>
        <dbReference type="EMBL" id="BDX08668.1"/>
    </source>
</evidence>
<dbReference type="AlphaFoldDB" id="A0AA48HZF2"/>
<dbReference type="RefSeq" id="WP_338294732.1">
    <property type="nucleotide sequence ID" value="NZ_AP027272.1"/>
</dbReference>
<keyword evidence="1" id="KW-0732">Signal</keyword>
<evidence type="ECO:0000256" key="1">
    <source>
        <dbReference type="SAM" id="SignalP"/>
    </source>
</evidence>
<organism evidence="2 3">
    <name type="scientific">Planctobacterium marinum</name>
    <dbReference type="NCBI Taxonomy" id="1631968"/>
    <lineage>
        <taxon>Bacteria</taxon>
        <taxon>Pseudomonadati</taxon>
        <taxon>Pseudomonadota</taxon>
        <taxon>Gammaproteobacteria</taxon>
        <taxon>Alteromonadales</taxon>
        <taxon>Alteromonadaceae</taxon>
        <taxon>Planctobacterium</taxon>
    </lineage>
</organism>
<reference evidence="2" key="1">
    <citation type="submission" date="2023-01" db="EMBL/GenBank/DDBJ databases">
        <title>Complete genome sequence of Planctobacterium marinum strain Dej080120_11.</title>
        <authorList>
            <person name="Ueki S."/>
            <person name="Maruyama F."/>
        </authorList>
    </citation>
    <scope>NUCLEOTIDE SEQUENCE</scope>
    <source>
        <strain evidence="2">Dej080120_11</strain>
    </source>
</reference>
<dbReference type="KEGG" id="pmaw:MACH26_41890"/>
<dbReference type="Proteomes" id="UP001333710">
    <property type="component" value="Chromosome"/>
</dbReference>
<gene>
    <name evidence="2" type="ORF">MACH26_41890</name>
</gene>
<dbReference type="EMBL" id="AP027272">
    <property type="protein sequence ID" value="BDX08668.1"/>
    <property type="molecule type" value="Genomic_DNA"/>
</dbReference>
<dbReference type="Pfam" id="PF13689">
    <property type="entry name" value="DUF4154"/>
    <property type="match status" value="1"/>
</dbReference>